<keyword evidence="3" id="KW-1185">Reference proteome</keyword>
<evidence type="ECO:0000313" key="2">
    <source>
        <dbReference type="EMBL" id="MCH7410334.1"/>
    </source>
</evidence>
<evidence type="ECO:0008006" key="4">
    <source>
        <dbReference type="Google" id="ProtNLM"/>
    </source>
</evidence>
<evidence type="ECO:0000256" key="1">
    <source>
        <dbReference type="SAM" id="SignalP"/>
    </source>
</evidence>
<reference evidence="2" key="1">
    <citation type="submission" date="2022-03" db="EMBL/GenBank/DDBJ databases">
        <title>De novo assembled genomes of Belliella spp. (Cyclobacteriaceae) strains.</title>
        <authorList>
            <person name="Szabo A."/>
            <person name="Korponai K."/>
            <person name="Felfoldi T."/>
        </authorList>
    </citation>
    <scope>NUCLEOTIDE SEQUENCE</scope>
    <source>
        <strain evidence="2">DSM 111904</strain>
    </source>
</reference>
<dbReference type="EMBL" id="JAKZGP010000034">
    <property type="protein sequence ID" value="MCH7410334.1"/>
    <property type="molecule type" value="Genomic_DNA"/>
</dbReference>
<dbReference type="Proteomes" id="UP001165489">
    <property type="component" value="Unassembled WGS sequence"/>
</dbReference>
<gene>
    <name evidence="2" type="ORF">MM239_13080</name>
</gene>
<sequence>MKSLVLLCVLIVVVFSSCNSEDREPHYNVLGYWDVVMVRLSQDDELLIGEQIRFSERYIFNDDGTFIKFTTRNSRTSTPLPEPLQALGHYHVEESTDEAFVYELELTFQTNLMLSNGCGEVGTEYLKLTKGNNLVHDKVTSCGGVEFFYSKQASRF</sequence>
<organism evidence="2 3">
    <name type="scientific">Belliella filtrata</name>
    <dbReference type="NCBI Taxonomy" id="2923435"/>
    <lineage>
        <taxon>Bacteria</taxon>
        <taxon>Pseudomonadati</taxon>
        <taxon>Bacteroidota</taxon>
        <taxon>Cytophagia</taxon>
        <taxon>Cytophagales</taxon>
        <taxon>Cyclobacteriaceae</taxon>
        <taxon>Belliella</taxon>
    </lineage>
</organism>
<dbReference type="RefSeq" id="WP_241348702.1">
    <property type="nucleotide sequence ID" value="NZ_JAKZGP010000034.1"/>
</dbReference>
<accession>A0ABS9V292</accession>
<dbReference type="PROSITE" id="PS51257">
    <property type="entry name" value="PROKAR_LIPOPROTEIN"/>
    <property type="match status" value="1"/>
</dbReference>
<protein>
    <recommendedName>
        <fullName evidence="4">Lipocalin-like domain-containing protein</fullName>
    </recommendedName>
</protein>
<proteinExistence type="predicted"/>
<feature type="chain" id="PRO_5046309472" description="Lipocalin-like domain-containing protein" evidence="1">
    <location>
        <begin position="21"/>
        <end position="156"/>
    </location>
</feature>
<evidence type="ECO:0000313" key="3">
    <source>
        <dbReference type="Proteomes" id="UP001165489"/>
    </source>
</evidence>
<name>A0ABS9V292_9BACT</name>
<keyword evidence="1" id="KW-0732">Signal</keyword>
<comment type="caution">
    <text evidence="2">The sequence shown here is derived from an EMBL/GenBank/DDBJ whole genome shotgun (WGS) entry which is preliminary data.</text>
</comment>
<feature type="signal peptide" evidence="1">
    <location>
        <begin position="1"/>
        <end position="20"/>
    </location>
</feature>